<sequence length="447" mass="49568">MGDWITFSDGSRGRRSWDGDEQRAARWQALLASVHGADRRPHCDCRHQGAPVELVVRRSERREGGRVVQAYHLARFPGQGELHGVSCPFHERDPRGSGRDGYTQGVIQPMADGRQRVALACGLRRRDQAAEATERTVGAENGAGGGGVRQTRMTLLGLLHLLWEEAGLSAWSPGVGRRRRWWPGVRHELERCSREIVPARGHTLADYLAVVGYRDADAPALVRATVARCAAEWRVLFIGAVDRIVLLPGRQGGEFVSVRFDGAQDYDLRISGKAAWAASLRRRFPMAMTALARERADRDIRVIGLVAATARLVRPGERQIVQARADDIALMEVEPDTLIPVASSHELRVARALCVASRSFIKPLRFDAHRDTVHPDFVLTDTGHPRGTPMEVFGRTDEAYEARRAEKAAYYRDVYGQDGWWCWDAASAPGVMPAFPAWGGHGEARDV</sequence>
<gene>
    <name evidence="1" type="ORF">J2D77_13760</name>
</gene>
<dbReference type="Proteomes" id="UP000664073">
    <property type="component" value="Unassembled WGS sequence"/>
</dbReference>
<keyword evidence="2" id="KW-1185">Reference proteome</keyword>
<dbReference type="RefSeq" id="WP_207846904.1">
    <property type="nucleotide sequence ID" value="NZ_JAFVMH010000008.1"/>
</dbReference>
<protein>
    <submittedName>
        <fullName evidence="1">DUF1173 family protein</fullName>
    </submittedName>
</protein>
<reference evidence="1" key="1">
    <citation type="submission" date="2021-03" db="EMBL/GenBank/DDBJ databases">
        <title>The complete genome sequence of Acetobacter sp. TBRC 12339.</title>
        <authorList>
            <person name="Charoenyingcharoen P."/>
            <person name="Yukphan P."/>
        </authorList>
    </citation>
    <scope>NUCLEOTIDE SEQUENCE</scope>
    <source>
        <strain evidence="1">TBRC 12339</strain>
    </source>
</reference>
<accession>A0A939KRV1</accession>
<proteinExistence type="predicted"/>
<dbReference type="Pfam" id="PF06666">
    <property type="entry name" value="DUF1173"/>
    <property type="match status" value="1"/>
</dbReference>
<evidence type="ECO:0000313" key="1">
    <source>
        <dbReference type="EMBL" id="MBO1326216.1"/>
    </source>
</evidence>
<dbReference type="InterPro" id="IPR009553">
    <property type="entry name" value="DUF1173"/>
</dbReference>
<comment type="caution">
    <text evidence="1">The sequence shown here is derived from an EMBL/GenBank/DDBJ whole genome shotgun (WGS) entry which is preliminary data.</text>
</comment>
<dbReference type="EMBL" id="JAFVMH010000008">
    <property type="protein sequence ID" value="MBO1326216.1"/>
    <property type="molecule type" value="Genomic_DNA"/>
</dbReference>
<dbReference type="AlphaFoldDB" id="A0A939KRV1"/>
<organism evidence="1 2">
    <name type="scientific">Acetobacter garciniae</name>
    <dbReference type="NCBI Taxonomy" id="2817435"/>
    <lineage>
        <taxon>Bacteria</taxon>
        <taxon>Pseudomonadati</taxon>
        <taxon>Pseudomonadota</taxon>
        <taxon>Alphaproteobacteria</taxon>
        <taxon>Acetobacterales</taxon>
        <taxon>Acetobacteraceae</taxon>
        <taxon>Acetobacter</taxon>
    </lineage>
</organism>
<name>A0A939KRV1_9PROT</name>
<evidence type="ECO:0000313" key="2">
    <source>
        <dbReference type="Proteomes" id="UP000664073"/>
    </source>
</evidence>